<evidence type="ECO:0000256" key="15">
    <source>
        <dbReference type="SAM" id="MobiDB-lite"/>
    </source>
</evidence>
<dbReference type="GO" id="GO:0036431">
    <property type="term" value="F:dCMP kinase activity"/>
    <property type="evidence" value="ECO:0007669"/>
    <property type="project" value="InterPro"/>
</dbReference>
<dbReference type="EC" id="2.7.4.25" evidence="14"/>
<comment type="similarity">
    <text evidence="2 14">Belongs to the cytidylate kinase family. Type 1 subfamily.</text>
</comment>
<keyword evidence="4 13" id="KW-0028">Amino-acid biosynthesis</keyword>
<dbReference type="AlphaFoldDB" id="E7C2S0"/>
<feature type="binding site" evidence="13">
    <location>
        <position position="172"/>
    </location>
    <ligand>
        <name>3-phosphoshikimate</name>
        <dbReference type="ChEBI" id="CHEBI:145989"/>
    </ligand>
</feature>
<feature type="binding site" evidence="13">
    <location>
        <position position="23"/>
    </location>
    <ligand>
        <name>phosphoenolpyruvate</name>
        <dbReference type="ChEBI" id="CHEBI:58702"/>
    </ligand>
</feature>
<evidence type="ECO:0000256" key="12">
    <source>
        <dbReference type="ARBA" id="ARBA00048478"/>
    </source>
</evidence>
<dbReference type="PANTHER" id="PTHR21090">
    <property type="entry name" value="AROM/DEHYDROQUINATE SYNTHASE"/>
    <property type="match status" value="1"/>
</dbReference>
<dbReference type="InterPro" id="IPR013792">
    <property type="entry name" value="RNA3'P_cycl/enolpyr_Trfase_a/b"/>
</dbReference>
<keyword evidence="6 14" id="KW-0547">Nucleotide-binding</keyword>
<proteinExistence type="inferred from homology"/>
<comment type="pathway">
    <text evidence="1 13">Metabolic intermediate biosynthesis; chorismate biosynthesis; chorismate from D-erythrose 4-phosphate and phosphoenolpyruvate: step 6/7.</text>
</comment>
<accession>E7C2S0</accession>
<feature type="binding site" evidence="13">
    <location>
        <position position="343"/>
    </location>
    <ligand>
        <name>phosphoenolpyruvate</name>
        <dbReference type="ChEBI" id="CHEBI:58702"/>
    </ligand>
</feature>
<gene>
    <name evidence="14" type="primary">cmk</name>
    <name evidence="13" type="synonym">aroA</name>
</gene>
<comment type="function">
    <text evidence="13">Catalyzes the transfer of the enolpyruvyl moiety of phosphoenolpyruvate (PEP) to the 5-hydroxyl of shikimate-3-phosphate (S3P) to produce enolpyruvyl shikimate-3-phosphate and inorganic phosphate.</text>
</comment>
<feature type="binding site" evidence="13">
    <location>
        <position position="198"/>
    </location>
    <ligand>
        <name>3-phosphoshikimate</name>
        <dbReference type="ChEBI" id="CHEBI:145989"/>
    </ligand>
</feature>
<organism evidence="18">
    <name type="scientific">uncultured actinobacterium HF0130_15N16</name>
    <dbReference type="NCBI Taxonomy" id="723601"/>
    <lineage>
        <taxon>Bacteria</taxon>
        <taxon>Bacillati</taxon>
        <taxon>Actinomycetota</taxon>
        <taxon>Actinomycetes</taxon>
        <taxon>marine Actinobacteria clade</taxon>
        <taxon>environmental samples</taxon>
    </lineage>
</organism>
<evidence type="ECO:0000313" key="18">
    <source>
        <dbReference type="EMBL" id="ADI21744.1"/>
    </source>
</evidence>
<feature type="binding site" evidence="13">
    <location>
        <position position="170"/>
    </location>
    <ligand>
        <name>3-phosphoshikimate</name>
        <dbReference type="ChEBI" id="CHEBI:145989"/>
    </ligand>
</feature>
<evidence type="ECO:0000256" key="5">
    <source>
        <dbReference type="ARBA" id="ARBA00022679"/>
    </source>
</evidence>
<dbReference type="GO" id="GO:0009073">
    <property type="term" value="P:aromatic amino acid family biosynthetic process"/>
    <property type="evidence" value="ECO:0007669"/>
    <property type="project" value="UniProtKB-KW"/>
</dbReference>
<feature type="binding site" evidence="13">
    <location>
        <position position="124"/>
    </location>
    <ligand>
        <name>phosphoenolpyruvate</name>
        <dbReference type="ChEBI" id="CHEBI:58702"/>
    </ligand>
</feature>
<dbReference type="InterPro" id="IPR023193">
    <property type="entry name" value="EPSP_synthase_CS"/>
</dbReference>
<dbReference type="GO" id="GO:0006220">
    <property type="term" value="P:pyrimidine nucleotide metabolic process"/>
    <property type="evidence" value="ECO:0007669"/>
    <property type="project" value="UniProtKB-UniRule"/>
</dbReference>
<dbReference type="CDD" id="cd01556">
    <property type="entry name" value="EPSP_synthase"/>
    <property type="match status" value="1"/>
</dbReference>
<dbReference type="SUPFAM" id="SSF52540">
    <property type="entry name" value="P-loop containing nucleoside triphosphate hydrolases"/>
    <property type="match status" value="1"/>
</dbReference>
<feature type="binding site" evidence="13">
    <location>
        <position position="172"/>
    </location>
    <ligand>
        <name>phosphoenolpyruvate</name>
        <dbReference type="ChEBI" id="CHEBI:58702"/>
    </ligand>
</feature>
<feature type="binding site" evidence="13">
    <location>
        <position position="23"/>
    </location>
    <ligand>
        <name>3-phosphoshikimate</name>
        <dbReference type="ChEBI" id="CHEBI:145989"/>
    </ligand>
</feature>
<dbReference type="UniPathway" id="UPA00053">
    <property type="reaction ID" value="UER00089"/>
</dbReference>
<evidence type="ECO:0000256" key="9">
    <source>
        <dbReference type="ARBA" id="ARBA00023141"/>
    </source>
</evidence>
<comment type="caution">
    <text evidence="13">Lacks conserved residue(s) required for the propagation of feature annotation.</text>
</comment>
<dbReference type="Gene3D" id="3.65.10.10">
    <property type="entry name" value="Enolpyruvate transferase domain"/>
    <property type="match status" value="2"/>
</dbReference>
<keyword evidence="13" id="KW-0963">Cytoplasm</keyword>
<reference evidence="18" key="1">
    <citation type="submission" date="2010-01" db="EMBL/GenBank/DDBJ databases">
        <title>Genome fragments of uncultured bacteria from the North Pacific subtropical Gyre.</title>
        <authorList>
            <person name="Pham V.D."/>
            <person name="Delong E.F."/>
        </authorList>
    </citation>
    <scope>NUCLEOTIDE SEQUENCE</scope>
</reference>
<dbReference type="PROSITE" id="PS00885">
    <property type="entry name" value="EPSP_SYNTHASE_2"/>
    <property type="match status" value="1"/>
</dbReference>
<evidence type="ECO:0000256" key="10">
    <source>
        <dbReference type="ARBA" id="ARBA00044633"/>
    </source>
</evidence>
<feature type="binding site" evidence="13">
    <location>
        <position position="24"/>
    </location>
    <ligand>
        <name>3-phosphoshikimate</name>
        <dbReference type="ChEBI" id="CHEBI:145989"/>
    </ligand>
</feature>
<evidence type="ECO:0000256" key="8">
    <source>
        <dbReference type="ARBA" id="ARBA00022840"/>
    </source>
</evidence>
<dbReference type="InterPro" id="IPR006264">
    <property type="entry name" value="EPSP_synthase"/>
</dbReference>
<evidence type="ECO:0000256" key="11">
    <source>
        <dbReference type="ARBA" id="ARBA00047615"/>
    </source>
</evidence>
<dbReference type="Gene3D" id="3.40.50.300">
    <property type="entry name" value="P-loop containing nucleotide triphosphate hydrolases"/>
    <property type="match status" value="1"/>
</dbReference>
<evidence type="ECO:0000256" key="2">
    <source>
        <dbReference type="ARBA" id="ARBA00009427"/>
    </source>
</evidence>
<protein>
    <recommendedName>
        <fullName evidence="13 14">Multifunctional fusion protein</fullName>
    </recommendedName>
    <domain>
        <recommendedName>
            <fullName evidence="13">3-phosphoshikimate 1-carboxyvinyltransferase</fullName>
            <ecNumber evidence="13">2.5.1.19</ecNumber>
        </recommendedName>
        <alternativeName>
            <fullName evidence="13">5-enolpyruvylshikimate-3-phosphate synthase</fullName>
            <shortName evidence="13">EPSP synthase</shortName>
            <shortName evidence="13">EPSPS</shortName>
        </alternativeName>
    </domain>
    <domain>
        <recommendedName>
            <fullName evidence="14">Cytidylate kinase</fullName>
            <shortName evidence="14">CK</shortName>
            <ecNumber evidence="14">2.7.4.25</ecNumber>
        </recommendedName>
        <alternativeName>
            <fullName evidence="14">Cytidine monophosphate kinase</fullName>
            <shortName evidence="14">CMP kinase</shortName>
        </alternativeName>
    </domain>
</protein>
<feature type="binding site" evidence="14">
    <location>
        <begin position="441"/>
        <end position="449"/>
    </location>
    <ligand>
        <name>ATP</name>
        <dbReference type="ChEBI" id="CHEBI:30616"/>
    </ligand>
</feature>
<dbReference type="EC" id="2.5.1.19" evidence="13"/>
<evidence type="ECO:0000259" key="17">
    <source>
        <dbReference type="Pfam" id="PF02224"/>
    </source>
</evidence>
<dbReference type="InterPro" id="IPR001986">
    <property type="entry name" value="Enolpyruvate_Tfrase_dom"/>
</dbReference>
<dbReference type="HAMAP" id="MF_00210">
    <property type="entry name" value="EPSP_synth"/>
    <property type="match status" value="1"/>
</dbReference>
<dbReference type="NCBIfam" id="TIGR00017">
    <property type="entry name" value="cmk"/>
    <property type="match status" value="1"/>
</dbReference>
<dbReference type="GO" id="GO:0005524">
    <property type="term" value="F:ATP binding"/>
    <property type="evidence" value="ECO:0007669"/>
    <property type="project" value="UniProtKB-UniRule"/>
</dbReference>
<keyword evidence="9 13" id="KW-0057">Aromatic amino acid biosynthesis</keyword>
<feature type="binding site" evidence="13">
    <location>
        <position position="28"/>
    </location>
    <ligand>
        <name>3-phosphoshikimate</name>
        <dbReference type="ChEBI" id="CHEBI:145989"/>
    </ligand>
</feature>
<dbReference type="GO" id="GO:0009423">
    <property type="term" value="P:chorismate biosynthetic process"/>
    <property type="evidence" value="ECO:0007669"/>
    <property type="project" value="UniProtKB-UniRule"/>
</dbReference>
<feature type="domain" description="Enolpyruvate transferase" evidence="16">
    <location>
        <begin position="14"/>
        <end position="420"/>
    </location>
</feature>
<evidence type="ECO:0000259" key="16">
    <source>
        <dbReference type="Pfam" id="PF00275"/>
    </source>
</evidence>
<comment type="catalytic activity">
    <reaction evidence="12 14">
        <text>CMP + ATP = CDP + ADP</text>
        <dbReference type="Rhea" id="RHEA:11600"/>
        <dbReference type="ChEBI" id="CHEBI:30616"/>
        <dbReference type="ChEBI" id="CHEBI:58069"/>
        <dbReference type="ChEBI" id="CHEBI:60377"/>
        <dbReference type="ChEBI" id="CHEBI:456216"/>
        <dbReference type="EC" id="2.7.4.25"/>
    </reaction>
</comment>
<dbReference type="Pfam" id="PF02224">
    <property type="entry name" value="Cytidylate_kin"/>
    <property type="match status" value="1"/>
</dbReference>
<feature type="region of interest" description="Disordered" evidence="15">
    <location>
        <begin position="1"/>
        <end position="24"/>
    </location>
</feature>
<comment type="subunit">
    <text evidence="13">Monomer.</text>
</comment>
<evidence type="ECO:0000256" key="3">
    <source>
        <dbReference type="ARBA" id="ARBA00009948"/>
    </source>
</evidence>
<dbReference type="NCBIfam" id="TIGR01356">
    <property type="entry name" value="aroA"/>
    <property type="match status" value="1"/>
</dbReference>
<name>E7C2S0_9ACTN</name>
<dbReference type="CDD" id="cd02020">
    <property type="entry name" value="CMPK"/>
    <property type="match status" value="1"/>
</dbReference>
<dbReference type="EMBL" id="GU567964">
    <property type="protein sequence ID" value="ADI21744.1"/>
    <property type="molecule type" value="Genomic_DNA"/>
</dbReference>
<comment type="subcellular location">
    <subcellularLocation>
        <location evidence="13">Cytoplasm</location>
    </subcellularLocation>
</comment>
<comment type="similarity">
    <text evidence="3 13">Belongs to the EPSP synthase family.</text>
</comment>
<dbReference type="HAMAP" id="MF_00238">
    <property type="entry name" value="Cytidyl_kinase_type1"/>
    <property type="match status" value="1"/>
</dbReference>
<feature type="binding site" evidence="13">
    <location>
        <position position="96"/>
    </location>
    <ligand>
        <name>phosphoenolpyruvate</name>
        <dbReference type="ChEBI" id="CHEBI:58702"/>
    </ligand>
</feature>
<feature type="binding site" evidence="13">
    <location>
        <position position="312"/>
    </location>
    <ligand>
        <name>3-phosphoshikimate</name>
        <dbReference type="ChEBI" id="CHEBI:145989"/>
    </ligand>
</feature>
<keyword evidence="7 14" id="KW-0418">Kinase</keyword>
<dbReference type="InterPro" id="IPR027417">
    <property type="entry name" value="P-loop_NTPase"/>
</dbReference>
<comment type="catalytic activity">
    <reaction evidence="11 14">
        <text>dCMP + ATP = dCDP + ADP</text>
        <dbReference type="Rhea" id="RHEA:25094"/>
        <dbReference type="ChEBI" id="CHEBI:30616"/>
        <dbReference type="ChEBI" id="CHEBI:57566"/>
        <dbReference type="ChEBI" id="CHEBI:58593"/>
        <dbReference type="ChEBI" id="CHEBI:456216"/>
        <dbReference type="EC" id="2.7.4.25"/>
    </reaction>
</comment>
<evidence type="ECO:0000256" key="4">
    <source>
        <dbReference type="ARBA" id="ARBA00022605"/>
    </source>
</evidence>
<dbReference type="GO" id="GO:0005737">
    <property type="term" value="C:cytoplasm"/>
    <property type="evidence" value="ECO:0007669"/>
    <property type="project" value="UniProtKB-SubCell"/>
</dbReference>
<dbReference type="InterPro" id="IPR003136">
    <property type="entry name" value="Cytidylate_kin"/>
</dbReference>
<evidence type="ECO:0000256" key="13">
    <source>
        <dbReference type="HAMAP-Rule" id="MF_00210"/>
    </source>
</evidence>
<dbReference type="Pfam" id="PF00275">
    <property type="entry name" value="EPSP_synthase"/>
    <property type="match status" value="1"/>
</dbReference>
<comment type="catalytic activity">
    <reaction evidence="10">
        <text>3-phosphoshikimate + phosphoenolpyruvate = 5-O-(1-carboxyvinyl)-3-phosphoshikimate + phosphate</text>
        <dbReference type="Rhea" id="RHEA:21256"/>
        <dbReference type="ChEBI" id="CHEBI:43474"/>
        <dbReference type="ChEBI" id="CHEBI:57701"/>
        <dbReference type="ChEBI" id="CHEBI:58702"/>
        <dbReference type="ChEBI" id="CHEBI:145989"/>
        <dbReference type="EC" id="2.5.1.19"/>
    </reaction>
    <physiologicalReaction direction="left-to-right" evidence="10">
        <dbReference type="Rhea" id="RHEA:21257"/>
    </physiologicalReaction>
</comment>
<feature type="binding site" evidence="13">
    <location>
        <position position="411"/>
    </location>
    <ligand>
        <name>phosphoenolpyruvate</name>
        <dbReference type="ChEBI" id="CHEBI:58702"/>
    </ligand>
</feature>
<sequence>MERRRITPFARPSEGSANVPGSKSHTNRVLLCAALADGASRISGALFADDTEAMLEAVRALGAKTVIVEDEEILEINGVGKPPRFGNLTVDFRSSGTTSRFLIPVIAAGHGTAVVDGSEQLRSRPFGEQLAALNALGAQISSLNDSDELPLEIHARGVKGGEIEVSGEASSQFISGLLMAAPLFEEGLTLKVPGRLVSRPYVDLTVEVMSDFGVFVEMPDDSTFVVRPQTYAPSNILIEPDASAASYFFAAAAITGGTARVEGLNAASLQGDIEFVRVLEKLGAKVVWDDAYIQVEGRGLSGGRFDLSDFSDTAQTLASVAAFADSEIEITGVGFIRAKETNRIAALVSELTKCGVEVSETNDGLKITPNKWLLRGAEIDTYEDHRMAMSMSLIGLRVPGLEIRDPSCVEKTFPSFYESLEMLRPKPQKRPDLLAVIAIDGPAGSGKSTVAKQLARELRLPNFDTGAMYRAVAAAALRANVHPSDLDGISAIAQTAEIAIGERIFIDGSDATEEIRSPEVNQLVSVVAATSSVRKVLVPRQRKWATDLGGGVMEGRDIGTKVFPDATFKVFLTAELAIRARRRFDESSGVSFEDVLSDLKRRDHVDSTRSDSPLEVAPGALIFDSSRLSTEEVVGELAIIFDTLIEP</sequence>
<evidence type="ECO:0000256" key="7">
    <source>
        <dbReference type="ARBA" id="ARBA00022777"/>
    </source>
</evidence>
<evidence type="ECO:0000256" key="1">
    <source>
        <dbReference type="ARBA" id="ARBA00004811"/>
    </source>
</evidence>
<evidence type="ECO:0000256" key="6">
    <source>
        <dbReference type="ARBA" id="ARBA00022741"/>
    </source>
</evidence>
<keyword evidence="8 14" id="KW-0067">ATP-binding</keyword>
<feature type="binding site" evidence="13">
    <location>
        <position position="339"/>
    </location>
    <ligand>
        <name>3-phosphoshikimate</name>
        <dbReference type="ChEBI" id="CHEBI:145989"/>
    </ligand>
</feature>
<feature type="compositionally biased region" description="Polar residues" evidence="15">
    <location>
        <begin position="15"/>
        <end position="24"/>
    </location>
</feature>
<dbReference type="InterPro" id="IPR036968">
    <property type="entry name" value="Enolpyruvate_Tfrase_sf"/>
</dbReference>
<dbReference type="SUPFAM" id="SSF55205">
    <property type="entry name" value="EPT/RTPC-like"/>
    <property type="match status" value="1"/>
</dbReference>
<feature type="binding site" evidence="13">
    <location>
        <position position="386"/>
    </location>
    <ligand>
        <name>phosphoenolpyruvate</name>
        <dbReference type="ChEBI" id="CHEBI:58702"/>
    </ligand>
</feature>
<feature type="active site" description="Proton acceptor" evidence="13">
    <location>
        <position position="312"/>
    </location>
</feature>
<evidence type="ECO:0000256" key="14">
    <source>
        <dbReference type="HAMAP-Rule" id="MF_00238"/>
    </source>
</evidence>
<dbReference type="InterPro" id="IPR011994">
    <property type="entry name" value="Cytidylate_kinase_dom"/>
</dbReference>
<dbReference type="GO" id="GO:0003866">
    <property type="term" value="F:3-phosphoshikimate 1-carboxyvinyltransferase activity"/>
    <property type="evidence" value="ECO:0007669"/>
    <property type="project" value="UniProtKB-UniRule"/>
</dbReference>
<keyword evidence="5 13" id="KW-0808">Transferase</keyword>
<dbReference type="GO" id="GO:0008652">
    <property type="term" value="P:amino acid biosynthetic process"/>
    <property type="evidence" value="ECO:0007669"/>
    <property type="project" value="UniProtKB-KW"/>
</dbReference>
<feature type="domain" description="Cytidylate kinase" evidence="17">
    <location>
        <begin position="437"/>
        <end position="638"/>
    </location>
</feature>
<dbReference type="GO" id="GO:0036430">
    <property type="term" value="F:CMP kinase activity"/>
    <property type="evidence" value="ECO:0007669"/>
    <property type="project" value="RHEA"/>
</dbReference>
<feature type="binding site" evidence="13">
    <location>
        <position position="171"/>
    </location>
    <ligand>
        <name>3-phosphoshikimate</name>
        <dbReference type="ChEBI" id="CHEBI:145989"/>
    </ligand>
</feature>
<dbReference type="PANTHER" id="PTHR21090:SF5">
    <property type="entry name" value="PENTAFUNCTIONAL AROM POLYPEPTIDE"/>
    <property type="match status" value="1"/>
</dbReference>